<reference evidence="15 16" key="1">
    <citation type="submission" date="2018-12" db="EMBL/GenBank/DDBJ databases">
        <title>Bacillus chawlae sp. nov., Bacillus glennii sp. nov., and Bacillus saganii sp. nov. Isolated from the Vehicle Assembly Building at Kennedy Space Center where the Viking Spacecraft were Assembled.</title>
        <authorList>
            <person name="Seuylemezian A."/>
            <person name="Vaishampayan P."/>
        </authorList>
    </citation>
    <scope>NUCLEOTIDE SEQUENCE [LARGE SCALE GENOMIC DNA]</scope>
    <source>
        <strain evidence="15 16">L5</strain>
    </source>
</reference>
<dbReference type="NCBIfam" id="TIGR00745">
    <property type="entry name" value="apbA_panE"/>
    <property type="match status" value="1"/>
</dbReference>
<evidence type="ECO:0000256" key="8">
    <source>
        <dbReference type="ARBA" id="ARBA00023002"/>
    </source>
</evidence>
<keyword evidence="6 11" id="KW-0566">Pantothenate biosynthesis</keyword>
<dbReference type="Pfam" id="PF02558">
    <property type="entry name" value="ApbA"/>
    <property type="match status" value="1"/>
</dbReference>
<evidence type="ECO:0000256" key="5">
    <source>
        <dbReference type="ARBA" id="ARBA00019465"/>
    </source>
</evidence>
<evidence type="ECO:0000256" key="7">
    <source>
        <dbReference type="ARBA" id="ARBA00022857"/>
    </source>
</evidence>
<dbReference type="NCBIfam" id="NF005093">
    <property type="entry name" value="PRK06522.2-4"/>
    <property type="match status" value="1"/>
</dbReference>
<evidence type="ECO:0000256" key="1">
    <source>
        <dbReference type="ARBA" id="ARBA00002919"/>
    </source>
</evidence>
<keyword evidence="12" id="KW-1133">Transmembrane helix</keyword>
<evidence type="ECO:0000313" key="15">
    <source>
        <dbReference type="EMBL" id="RUQ30344.1"/>
    </source>
</evidence>
<evidence type="ECO:0000256" key="2">
    <source>
        <dbReference type="ARBA" id="ARBA00004994"/>
    </source>
</evidence>
<keyword evidence="16" id="KW-1185">Reference proteome</keyword>
<comment type="pathway">
    <text evidence="2 11">Cofactor biosynthesis; (R)-pantothenate biosynthesis; (R)-pantoate from 3-methyl-2-oxobutanoate: step 2/2.</text>
</comment>
<name>A0A433HPW9_9BACI</name>
<organism evidence="15 16">
    <name type="scientific">Peribacillus cavernae</name>
    <dbReference type="NCBI Taxonomy" id="1674310"/>
    <lineage>
        <taxon>Bacteria</taxon>
        <taxon>Bacillati</taxon>
        <taxon>Bacillota</taxon>
        <taxon>Bacilli</taxon>
        <taxon>Bacillales</taxon>
        <taxon>Bacillaceae</taxon>
        <taxon>Peribacillus</taxon>
    </lineage>
</organism>
<evidence type="ECO:0000256" key="12">
    <source>
        <dbReference type="SAM" id="Phobius"/>
    </source>
</evidence>
<dbReference type="InterPro" id="IPR013328">
    <property type="entry name" value="6PGD_dom2"/>
</dbReference>
<dbReference type="UniPathway" id="UPA00028">
    <property type="reaction ID" value="UER00004"/>
</dbReference>
<dbReference type="GO" id="GO:0008677">
    <property type="term" value="F:2-dehydropantoate 2-reductase activity"/>
    <property type="evidence" value="ECO:0007669"/>
    <property type="project" value="UniProtKB-EC"/>
</dbReference>
<comment type="caution">
    <text evidence="15">The sequence shown here is derived from an EMBL/GenBank/DDBJ whole genome shotgun (WGS) entry which is preliminary data.</text>
</comment>
<proteinExistence type="inferred from homology"/>
<evidence type="ECO:0000256" key="10">
    <source>
        <dbReference type="ARBA" id="ARBA00048793"/>
    </source>
</evidence>
<dbReference type="GO" id="GO:0015940">
    <property type="term" value="P:pantothenate biosynthetic process"/>
    <property type="evidence" value="ECO:0007669"/>
    <property type="project" value="UniProtKB-UniPathway"/>
</dbReference>
<dbReference type="InterPro" id="IPR013752">
    <property type="entry name" value="KPA_reductase"/>
</dbReference>
<dbReference type="Pfam" id="PF08546">
    <property type="entry name" value="ApbA_C"/>
    <property type="match status" value="1"/>
</dbReference>
<gene>
    <name evidence="15" type="ORF">ELQ35_08370</name>
</gene>
<keyword evidence="12" id="KW-0472">Membrane</keyword>
<dbReference type="SUPFAM" id="SSF51735">
    <property type="entry name" value="NAD(P)-binding Rossmann-fold domains"/>
    <property type="match status" value="1"/>
</dbReference>
<comment type="catalytic activity">
    <reaction evidence="10 11">
        <text>(R)-pantoate + NADP(+) = 2-dehydropantoate + NADPH + H(+)</text>
        <dbReference type="Rhea" id="RHEA:16233"/>
        <dbReference type="ChEBI" id="CHEBI:11561"/>
        <dbReference type="ChEBI" id="CHEBI:15378"/>
        <dbReference type="ChEBI" id="CHEBI:15980"/>
        <dbReference type="ChEBI" id="CHEBI:57783"/>
        <dbReference type="ChEBI" id="CHEBI:58349"/>
        <dbReference type="EC" id="1.1.1.169"/>
    </reaction>
</comment>
<feature type="transmembrane region" description="Helical" evidence="12">
    <location>
        <begin position="12"/>
        <end position="31"/>
    </location>
</feature>
<dbReference type="PANTHER" id="PTHR43765">
    <property type="entry name" value="2-DEHYDROPANTOATE 2-REDUCTASE-RELATED"/>
    <property type="match status" value="1"/>
</dbReference>
<dbReference type="Gene3D" id="1.10.1040.10">
    <property type="entry name" value="N-(1-d-carboxylethyl)-l-norvaline Dehydrogenase, domain 2"/>
    <property type="match status" value="1"/>
</dbReference>
<comment type="function">
    <text evidence="1 11">Catalyzes the NADPH-dependent reduction of ketopantoate into pantoic acid.</text>
</comment>
<comment type="similarity">
    <text evidence="3 11">Belongs to the ketopantoate reductase family.</text>
</comment>
<dbReference type="EC" id="1.1.1.169" evidence="4 11"/>
<dbReference type="OrthoDB" id="9800163at2"/>
<evidence type="ECO:0000256" key="4">
    <source>
        <dbReference type="ARBA" id="ARBA00013014"/>
    </source>
</evidence>
<accession>A0A433HPW9</accession>
<dbReference type="Proteomes" id="UP000267430">
    <property type="component" value="Unassembled WGS sequence"/>
</dbReference>
<keyword evidence="8 11" id="KW-0560">Oxidoreductase</keyword>
<evidence type="ECO:0000256" key="6">
    <source>
        <dbReference type="ARBA" id="ARBA00022655"/>
    </source>
</evidence>
<dbReference type="GO" id="GO:0005737">
    <property type="term" value="C:cytoplasm"/>
    <property type="evidence" value="ECO:0007669"/>
    <property type="project" value="TreeGrafter"/>
</dbReference>
<dbReference type="Gene3D" id="3.40.50.720">
    <property type="entry name" value="NAD(P)-binding Rossmann-like Domain"/>
    <property type="match status" value="1"/>
</dbReference>
<evidence type="ECO:0000259" key="13">
    <source>
        <dbReference type="Pfam" id="PF02558"/>
    </source>
</evidence>
<dbReference type="InterPro" id="IPR003710">
    <property type="entry name" value="ApbA"/>
</dbReference>
<dbReference type="InterPro" id="IPR008927">
    <property type="entry name" value="6-PGluconate_DH-like_C_sf"/>
</dbReference>
<dbReference type="InterPro" id="IPR036291">
    <property type="entry name" value="NAD(P)-bd_dom_sf"/>
</dbReference>
<evidence type="ECO:0000313" key="16">
    <source>
        <dbReference type="Proteomes" id="UP000267430"/>
    </source>
</evidence>
<dbReference type="PANTHER" id="PTHR43765:SF2">
    <property type="entry name" value="2-DEHYDROPANTOATE 2-REDUCTASE"/>
    <property type="match status" value="1"/>
</dbReference>
<dbReference type="EMBL" id="RYZZ01000007">
    <property type="protein sequence ID" value="RUQ30344.1"/>
    <property type="molecule type" value="Genomic_DNA"/>
</dbReference>
<evidence type="ECO:0000259" key="14">
    <source>
        <dbReference type="Pfam" id="PF08546"/>
    </source>
</evidence>
<dbReference type="GO" id="GO:0050661">
    <property type="term" value="F:NADP binding"/>
    <property type="evidence" value="ECO:0007669"/>
    <property type="project" value="TreeGrafter"/>
</dbReference>
<evidence type="ECO:0000256" key="9">
    <source>
        <dbReference type="ARBA" id="ARBA00032024"/>
    </source>
</evidence>
<keyword evidence="7 11" id="KW-0521">NADP</keyword>
<protein>
    <recommendedName>
        <fullName evidence="5 11">2-dehydropantoate 2-reductase</fullName>
        <ecNumber evidence="4 11">1.1.1.169</ecNumber>
    </recommendedName>
    <alternativeName>
        <fullName evidence="9 11">Ketopantoate reductase</fullName>
    </alternativeName>
</protein>
<evidence type="ECO:0000256" key="3">
    <source>
        <dbReference type="ARBA" id="ARBA00007870"/>
    </source>
</evidence>
<dbReference type="InterPro" id="IPR050838">
    <property type="entry name" value="Ketopantoate_reductase"/>
</dbReference>
<dbReference type="InterPro" id="IPR013332">
    <property type="entry name" value="KPR_N"/>
</dbReference>
<evidence type="ECO:0000256" key="11">
    <source>
        <dbReference type="RuleBase" id="RU362068"/>
    </source>
</evidence>
<dbReference type="SUPFAM" id="SSF48179">
    <property type="entry name" value="6-phosphogluconate dehydrogenase C-terminal domain-like"/>
    <property type="match status" value="1"/>
</dbReference>
<sequence length="307" mass="34841">MKQIHTRSGFFMRIGIIGGGAVGLLFASYLSDGYQVTLYTRTKEQADVINEEGILLIRENKKFYKKVSAMVSENIGGREDLLIVAVKQYHLDKLLPAIRESPSPLLFIQNGYSHIQMLEELPQRHIFLGVVEHGALKHSENSVEHTGEGVTKVAAYRGDLDPLQLLCVVVGKFPFVQCEDYRQMLLEKLIVNAVINPLTGILGIRNGELVENPYYYRLFKNYFSEISTILDLESFHTYQEHVEQVCRTTANNRSSLLKDLENRRKTEIDAILGYVISVAKEKNKGHGLASAVYWMVKGKEYQGDDRL</sequence>
<feature type="domain" description="Ketopantoate reductase C-terminal" evidence="14">
    <location>
        <begin position="180"/>
        <end position="300"/>
    </location>
</feature>
<dbReference type="AlphaFoldDB" id="A0A433HPW9"/>
<keyword evidence="12" id="KW-0812">Transmembrane</keyword>
<feature type="domain" description="Ketopantoate reductase N-terminal" evidence="13">
    <location>
        <begin position="14"/>
        <end position="157"/>
    </location>
</feature>